<dbReference type="PANTHER" id="PTHR12963:SF4">
    <property type="entry name" value="ACTIVATING SIGNAL COINTEGRATOR 1"/>
    <property type="match status" value="1"/>
</dbReference>
<proteinExistence type="predicted"/>
<feature type="compositionally biased region" description="Basic and acidic residues" evidence="1">
    <location>
        <begin position="461"/>
        <end position="482"/>
    </location>
</feature>
<feature type="compositionally biased region" description="Low complexity" evidence="1">
    <location>
        <begin position="69"/>
        <end position="87"/>
    </location>
</feature>
<dbReference type="AlphaFoldDB" id="A0A6A6H2B5"/>
<dbReference type="GO" id="GO:0045893">
    <property type="term" value="P:positive regulation of DNA-templated transcription"/>
    <property type="evidence" value="ECO:0007669"/>
    <property type="project" value="TreeGrafter"/>
</dbReference>
<feature type="region of interest" description="Disordered" evidence="1">
    <location>
        <begin position="145"/>
        <end position="196"/>
    </location>
</feature>
<dbReference type="GO" id="GO:0008270">
    <property type="term" value="F:zinc ion binding"/>
    <property type="evidence" value="ECO:0007669"/>
    <property type="project" value="InterPro"/>
</dbReference>
<protein>
    <submittedName>
        <fullName evidence="3">Zf-C2HC5-domain-containing protein</fullName>
    </submittedName>
</protein>
<feature type="compositionally biased region" description="Low complexity" evidence="1">
    <location>
        <begin position="162"/>
        <end position="176"/>
    </location>
</feature>
<dbReference type="Proteomes" id="UP000800092">
    <property type="component" value="Unassembled WGS sequence"/>
</dbReference>
<evidence type="ECO:0000313" key="4">
    <source>
        <dbReference type="Proteomes" id="UP000800092"/>
    </source>
</evidence>
<evidence type="ECO:0000259" key="2">
    <source>
        <dbReference type="Pfam" id="PF06221"/>
    </source>
</evidence>
<feature type="compositionally biased region" description="Basic and acidic residues" evidence="1">
    <location>
        <begin position="279"/>
        <end position="298"/>
    </location>
</feature>
<dbReference type="Pfam" id="PF06221">
    <property type="entry name" value="zf-C2HC5"/>
    <property type="match status" value="1"/>
</dbReference>
<feature type="domain" description="TRIP4/RQT4 C2HC5-type zinc finger" evidence="2">
    <location>
        <begin position="223"/>
        <end position="275"/>
    </location>
</feature>
<reference evidence="3" key="1">
    <citation type="journal article" date="2020" name="Stud. Mycol.">
        <title>101 Dothideomycetes genomes: a test case for predicting lifestyles and emergence of pathogens.</title>
        <authorList>
            <person name="Haridas S."/>
            <person name="Albert R."/>
            <person name="Binder M."/>
            <person name="Bloem J."/>
            <person name="Labutti K."/>
            <person name="Salamov A."/>
            <person name="Andreopoulos B."/>
            <person name="Baker S."/>
            <person name="Barry K."/>
            <person name="Bills G."/>
            <person name="Bluhm B."/>
            <person name="Cannon C."/>
            <person name="Castanera R."/>
            <person name="Culley D."/>
            <person name="Daum C."/>
            <person name="Ezra D."/>
            <person name="Gonzalez J."/>
            <person name="Henrissat B."/>
            <person name="Kuo A."/>
            <person name="Liang C."/>
            <person name="Lipzen A."/>
            <person name="Lutzoni F."/>
            <person name="Magnuson J."/>
            <person name="Mondo S."/>
            <person name="Nolan M."/>
            <person name="Ohm R."/>
            <person name="Pangilinan J."/>
            <person name="Park H.-J."/>
            <person name="Ramirez L."/>
            <person name="Alfaro M."/>
            <person name="Sun H."/>
            <person name="Tritt A."/>
            <person name="Yoshinaga Y."/>
            <person name="Zwiers L.-H."/>
            <person name="Turgeon B."/>
            <person name="Goodwin S."/>
            <person name="Spatafora J."/>
            <person name="Crous P."/>
            <person name="Grigoriev I."/>
        </authorList>
    </citation>
    <scope>NUCLEOTIDE SEQUENCE</scope>
    <source>
        <strain evidence="3">Tuck. ex Michener</strain>
    </source>
</reference>
<evidence type="ECO:0000313" key="3">
    <source>
        <dbReference type="EMBL" id="KAF2231840.1"/>
    </source>
</evidence>
<sequence length="514" mass="56348">MATPTLAEWALPQLSRLLPLDEDSLRQIIIYSDTLPKNTAADHLKNLLGDSPQAIEFITSFNSRRQKPPSESNPSSSISNENGLSSGVPKPKARQSNKAKGTGFRNLPPPRQPEYHGNTTGGYVKKAEEDYMTAKPKSNRELAITTNASPKLPPSAAGPLISDSRSSSRNSSPAPKSKTKVNLSGGTPMQGQSSSINDLDSAIRSLEIQTNPALASSPEDNTKRRCNCMATRHPLLDAAPNCLNCGKIICVKEGLGPCTFCNTPLLSASDIQSMVRALKDERGKEKQEAHNAAHRRPEIASVPRPFSSVQKDQQSEQSEKLSAAKEHRDKLLGFQVQNARRTKIHDEAADFDTPTAGQSMWASPQERAMQLKKQQKALREQEWTNRPEWEKKKMVASIDLVGGKVFRRMAAVEKPEDRPSDEENDREDFATGDATSSGGGAFSRNPLLASGHLIRPIWKGGEVDKGKAPLNERKSTWRRVQDDTDDNEQWILDGGTYGPHIDGRVLGAEEHAQG</sequence>
<dbReference type="GO" id="GO:0072344">
    <property type="term" value="P:rescue of stalled ribosome"/>
    <property type="evidence" value="ECO:0007669"/>
    <property type="project" value="InterPro"/>
</dbReference>
<feature type="region of interest" description="Disordered" evidence="1">
    <location>
        <begin position="279"/>
        <end position="324"/>
    </location>
</feature>
<dbReference type="InterPro" id="IPR009349">
    <property type="entry name" value="TRIP4/RQT4_C2HC5_Znf"/>
</dbReference>
<dbReference type="InterPro" id="IPR039128">
    <property type="entry name" value="TRIP4-like"/>
</dbReference>
<feature type="compositionally biased region" description="Basic and acidic residues" evidence="1">
    <location>
        <begin position="313"/>
        <end position="324"/>
    </location>
</feature>
<organism evidence="3 4">
    <name type="scientific">Viridothelium virens</name>
    <name type="common">Speckled blister lichen</name>
    <name type="synonym">Trypethelium virens</name>
    <dbReference type="NCBI Taxonomy" id="1048519"/>
    <lineage>
        <taxon>Eukaryota</taxon>
        <taxon>Fungi</taxon>
        <taxon>Dikarya</taxon>
        <taxon>Ascomycota</taxon>
        <taxon>Pezizomycotina</taxon>
        <taxon>Dothideomycetes</taxon>
        <taxon>Dothideomycetes incertae sedis</taxon>
        <taxon>Trypetheliales</taxon>
        <taxon>Trypetheliaceae</taxon>
        <taxon>Viridothelium</taxon>
    </lineage>
</organism>
<name>A0A6A6H2B5_VIRVR</name>
<dbReference type="GO" id="GO:0005634">
    <property type="term" value="C:nucleus"/>
    <property type="evidence" value="ECO:0007669"/>
    <property type="project" value="InterPro"/>
</dbReference>
<dbReference type="OrthoDB" id="338816at2759"/>
<feature type="region of interest" description="Disordered" evidence="1">
    <location>
        <begin position="460"/>
        <end position="495"/>
    </location>
</feature>
<accession>A0A6A6H2B5</accession>
<feature type="region of interest" description="Disordered" evidence="1">
    <location>
        <begin position="411"/>
        <end position="446"/>
    </location>
</feature>
<dbReference type="GO" id="GO:0180022">
    <property type="term" value="C:RQC-trigger complex"/>
    <property type="evidence" value="ECO:0007669"/>
    <property type="project" value="InterPro"/>
</dbReference>
<keyword evidence="4" id="KW-1185">Reference proteome</keyword>
<dbReference type="PANTHER" id="PTHR12963">
    <property type="entry name" value="THYROID RECEPTOR INTERACTING PROTEIN RELATED"/>
    <property type="match status" value="1"/>
</dbReference>
<feature type="region of interest" description="Disordered" evidence="1">
    <location>
        <begin position="61"/>
        <end position="124"/>
    </location>
</feature>
<dbReference type="EMBL" id="ML991822">
    <property type="protein sequence ID" value="KAF2231840.1"/>
    <property type="molecule type" value="Genomic_DNA"/>
</dbReference>
<gene>
    <name evidence="3" type="ORF">EV356DRAFT_280515</name>
</gene>
<feature type="compositionally biased region" description="Polar residues" evidence="1">
    <location>
        <begin position="180"/>
        <end position="196"/>
    </location>
</feature>
<evidence type="ECO:0000256" key="1">
    <source>
        <dbReference type="SAM" id="MobiDB-lite"/>
    </source>
</evidence>